<reference evidence="2 3" key="1">
    <citation type="submission" date="2018-05" db="EMBL/GenBank/DDBJ databases">
        <title>Genome sequencing and assembly of the regulated plant pathogen Lachnellula willkommii and related sister species for the development of diagnostic species identification markers.</title>
        <authorList>
            <person name="Giroux E."/>
            <person name="Bilodeau G."/>
        </authorList>
    </citation>
    <scope>NUCLEOTIDE SEQUENCE [LARGE SCALE GENOMIC DNA]</scope>
    <source>
        <strain evidence="2 3">CBS 185.66</strain>
    </source>
</reference>
<organism evidence="2 3">
    <name type="scientific">Lachnellula hyalina</name>
    <dbReference type="NCBI Taxonomy" id="1316788"/>
    <lineage>
        <taxon>Eukaryota</taxon>
        <taxon>Fungi</taxon>
        <taxon>Dikarya</taxon>
        <taxon>Ascomycota</taxon>
        <taxon>Pezizomycotina</taxon>
        <taxon>Leotiomycetes</taxon>
        <taxon>Helotiales</taxon>
        <taxon>Lachnaceae</taxon>
        <taxon>Lachnellula</taxon>
    </lineage>
</organism>
<keyword evidence="3" id="KW-1185">Reference proteome</keyword>
<accession>A0A8H8R333</accession>
<evidence type="ECO:0000313" key="3">
    <source>
        <dbReference type="Proteomes" id="UP000431533"/>
    </source>
</evidence>
<dbReference type="OrthoDB" id="823504at2759"/>
<feature type="compositionally biased region" description="Low complexity" evidence="1">
    <location>
        <begin position="1"/>
        <end position="22"/>
    </location>
</feature>
<dbReference type="GeneID" id="41985462"/>
<dbReference type="Proteomes" id="UP000431533">
    <property type="component" value="Unassembled WGS sequence"/>
</dbReference>
<protein>
    <submittedName>
        <fullName evidence="2">Uncharacterized protein</fullName>
    </submittedName>
</protein>
<sequence>MASLSSDSSSQSKWSSQTENSSTLQQPLTPSSPAPGSHTVPPAMKPPHGTSIEGDQVRSTGEEDLLVNSSLMFFSTRPDASSLHLLANTPKLEPQALEILLRNWKPGGEHLRYLHHFVQSSTCCTAIPVMNWTRWWGTDETLFDLVDNFVGEEERTLVTRTLLSADMKFQLDFTRLRASWADSWRSACRQHRWADAKEHLLGFRVNTLLKDSALSVVAEHFLQRRHRALETWRIGSSRSLEGTPQVFPVEGRDEFLGILRDCREMRLDVAKSCTGGENG</sequence>
<proteinExistence type="predicted"/>
<evidence type="ECO:0000256" key="1">
    <source>
        <dbReference type="SAM" id="MobiDB-lite"/>
    </source>
</evidence>
<dbReference type="AlphaFoldDB" id="A0A8H8R333"/>
<evidence type="ECO:0000313" key="2">
    <source>
        <dbReference type="EMBL" id="TVY27151.1"/>
    </source>
</evidence>
<name>A0A8H8R333_9HELO</name>
<dbReference type="RefSeq" id="XP_031005939.1">
    <property type="nucleotide sequence ID" value="XM_031150213.1"/>
</dbReference>
<comment type="caution">
    <text evidence="2">The sequence shown here is derived from an EMBL/GenBank/DDBJ whole genome shotgun (WGS) entry which is preliminary data.</text>
</comment>
<gene>
    <name evidence="2" type="ORF">LHYA1_G005264</name>
</gene>
<dbReference type="EMBL" id="QGMH01000054">
    <property type="protein sequence ID" value="TVY27151.1"/>
    <property type="molecule type" value="Genomic_DNA"/>
</dbReference>
<feature type="region of interest" description="Disordered" evidence="1">
    <location>
        <begin position="1"/>
        <end position="57"/>
    </location>
</feature>